<dbReference type="Gene3D" id="3.40.50.150">
    <property type="entry name" value="Vaccinia Virus protein VP39"/>
    <property type="match status" value="1"/>
</dbReference>
<dbReference type="EMBL" id="KQ964764">
    <property type="protein sequence ID" value="KXN66118.1"/>
    <property type="molecule type" value="Genomic_DNA"/>
</dbReference>
<reference evidence="1 2" key="1">
    <citation type="journal article" date="2015" name="Genome Biol. Evol.">
        <title>Phylogenomic analyses indicate that early fungi evolved digesting cell walls of algal ancestors of land plants.</title>
        <authorList>
            <person name="Chang Y."/>
            <person name="Wang S."/>
            <person name="Sekimoto S."/>
            <person name="Aerts A.L."/>
            <person name="Choi C."/>
            <person name="Clum A."/>
            <person name="LaButti K.M."/>
            <person name="Lindquist E.A."/>
            <person name="Yee Ngan C."/>
            <person name="Ohm R.A."/>
            <person name="Salamov A.A."/>
            <person name="Grigoriev I.V."/>
            <person name="Spatafora J.W."/>
            <person name="Berbee M.L."/>
        </authorList>
    </citation>
    <scope>NUCLEOTIDE SEQUENCE [LARGE SCALE GENOMIC DNA]</scope>
    <source>
        <strain evidence="1 2">NRRL 28638</strain>
    </source>
</reference>
<evidence type="ECO:0000313" key="1">
    <source>
        <dbReference type="EMBL" id="KXN66118.1"/>
    </source>
</evidence>
<accession>A0A137NTU0</accession>
<sequence length="335" mass="37926">IDNILVSTDLGLDPELDRSKLPIRVSLVPLDNELESSLIWSQFKQCVKLTLVQPSPLKIKIDDNLSAQCEVQSIGGYIEWNFVCNLSLINTKIKVQFDKIKFQLALELGDYFNGEDLVVSKFPGGNSIEELYLLSLYSLPIQVVSKPPSPTGKIIPIPFTSDADCDLERISHERRFYMKAIQSKKYVRLLEIPLGRDLGSHGWDCSYIGLQFLQSILFENIPTELNISKNCNVNEELVSKIKTNLLPKLDSNGKVKIIELGVGVGLFSLGLSETFKLYHESKAQSSKTKLSPWKYEFILTDLPIILNGTRRQMVANPVEQKLKLVDILQLSHQWY</sequence>
<gene>
    <name evidence="1" type="ORF">CONCODRAFT_132218</name>
</gene>
<proteinExistence type="predicted"/>
<feature type="non-terminal residue" evidence="1">
    <location>
        <position position="1"/>
    </location>
</feature>
<name>A0A137NTU0_CONC2</name>
<evidence type="ECO:0000313" key="2">
    <source>
        <dbReference type="Proteomes" id="UP000070444"/>
    </source>
</evidence>
<dbReference type="OrthoDB" id="5737715at2759"/>
<keyword evidence="2" id="KW-1185">Reference proteome</keyword>
<dbReference type="Proteomes" id="UP000070444">
    <property type="component" value="Unassembled WGS sequence"/>
</dbReference>
<organism evidence="1 2">
    <name type="scientific">Conidiobolus coronatus (strain ATCC 28846 / CBS 209.66 / NRRL 28638)</name>
    <name type="common">Delacroixia coronata</name>
    <dbReference type="NCBI Taxonomy" id="796925"/>
    <lineage>
        <taxon>Eukaryota</taxon>
        <taxon>Fungi</taxon>
        <taxon>Fungi incertae sedis</taxon>
        <taxon>Zoopagomycota</taxon>
        <taxon>Entomophthoromycotina</taxon>
        <taxon>Entomophthoromycetes</taxon>
        <taxon>Entomophthorales</taxon>
        <taxon>Ancylistaceae</taxon>
        <taxon>Conidiobolus</taxon>
    </lineage>
</organism>
<protein>
    <submittedName>
        <fullName evidence="1">Uncharacterized protein</fullName>
    </submittedName>
</protein>
<dbReference type="InterPro" id="IPR029063">
    <property type="entry name" value="SAM-dependent_MTases_sf"/>
</dbReference>
<dbReference type="AlphaFoldDB" id="A0A137NTU0"/>